<protein>
    <submittedName>
        <fullName evidence="1">1753_t:CDS:1</fullName>
    </submittedName>
</protein>
<evidence type="ECO:0000313" key="1">
    <source>
        <dbReference type="EMBL" id="CAI2172751.1"/>
    </source>
</evidence>
<proteinExistence type="predicted"/>
<reference evidence="1" key="1">
    <citation type="submission" date="2022-08" db="EMBL/GenBank/DDBJ databases">
        <authorList>
            <person name="Kallberg Y."/>
            <person name="Tangrot J."/>
            <person name="Rosling A."/>
        </authorList>
    </citation>
    <scope>NUCLEOTIDE SEQUENCE</scope>
    <source>
        <strain evidence="1">Wild A</strain>
    </source>
</reference>
<dbReference type="AlphaFoldDB" id="A0A9W4SKF7"/>
<gene>
    <name evidence="1" type="ORF">FWILDA_LOCUS5738</name>
</gene>
<organism evidence="1 2">
    <name type="scientific">Funneliformis geosporum</name>
    <dbReference type="NCBI Taxonomy" id="1117311"/>
    <lineage>
        <taxon>Eukaryota</taxon>
        <taxon>Fungi</taxon>
        <taxon>Fungi incertae sedis</taxon>
        <taxon>Mucoromycota</taxon>
        <taxon>Glomeromycotina</taxon>
        <taxon>Glomeromycetes</taxon>
        <taxon>Glomerales</taxon>
        <taxon>Glomeraceae</taxon>
        <taxon>Funneliformis</taxon>
    </lineage>
</organism>
<dbReference type="Proteomes" id="UP001153678">
    <property type="component" value="Unassembled WGS sequence"/>
</dbReference>
<keyword evidence="2" id="KW-1185">Reference proteome</keyword>
<name>A0A9W4SKF7_9GLOM</name>
<comment type="caution">
    <text evidence="1">The sequence shown here is derived from an EMBL/GenBank/DDBJ whole genome shotgun (WGS) entry which is preliminary data.</text>
</comment>
<evidence type="ECO:0000313" key="2">
    <source>
        <dbReference type="Proteomes" id="UP001153678"/>
    </source>
</evidence>
<sequence length="61" mass="7030">MDEVDPFSNVSIPTYRILSNSTIENLTSPFYSEAYENKENMHADHSIPQFKSLTPKFANFD</sequence>
<accession>A0A9W4SKF7</accession>
<dbReference type="EMBL" id="CAMKVN010000978">
    <property type="protein sequence ID" value="CAI2172751.1"/>
    <property type="molecule type" value="Genomic_DNA"/>
</dbReference>